<name>D4F968_EDWTA</name>
<dbReference type="InterPro" id="IPR017938">
    <property type="entry name" value="Riboflavin_synthase-like_b-brl"/>
</dbReference>
<dbReference type="PANTHER" id="PTHR43396:SF3">
    <property type="entry name" value="FLAVOHEMOPROTEIN"/>
    <property type="match status" value="1"/>
</dbReference>
<keyword evidence="13 17" id="KW-0520">NAD</keyword>
<evidence type="ECO:0000313" key="20">
    <source>
        <dbReference type="EMBL" id="EFE21701.1"/>
    </source>
</evidence>
<dbReference type="EMBL" id="ADGK01000270">
    <property type="protein sequence ID" value="EFE21701.1"/>
    <property type="molecule type" value="Genomic_DNA"/>
</dbReference>
<dbReference type="PROSITE" id="PS01033">
    <property type="entry name" value="GLOBIN"/>
    <property type="match status" value="1"/>
</dbReference>
<dbReference type="GO" id="GO:0046872">
    <property type="term" value="F:metal ion binding"/>
    <property type="evidence" value="ECO:0007669"/>
    <property type="project" value="UniProtKB-KW"/>
</dbReference>
<dbReference type="GO" id="GO:0020037">
    <property type="term" value="F:heme binding"/>
    <property type="evidence" value="ECO:0007669"/>
    <property type="project" value="InterPro"/>
</dbReference>
<dbReference type="NCBIfam" id="NF009805">
    <property type="entry name" value="PRK13289.1"/>
    <property type="match status" value="1"/>
</dbReference>
<evidence type="ECO:0000256" key="7">
    <source>
        <dbReference type="ARBA" id="ARBA00022630"/>
    </source>
</evidence>
<dbReference type="SUPFAM" id="SSF52343">
    <property type="entry name" value="Ferredoxin reductase-like, C-terminal NADP-linked domain"/>
    <property type="match status" value="1"/>
</dbReference>
<comment type="catalytic activity">
    <reaction evidence="16 17">
        <text>2 nitric oxide + NADPH + 2 O2 = 2 nitrate + NADP(+) + H(+)</text>
        <dbReference type="Rhea" id="RHEA:19465"/>
        <dbReference type="ChEBI" id="CHEBI:15378"/>
        <dbReference type="ChEBI" id="CHEBI:15379"/>
        <dbReference type="ChEBI" id="CHEBI:16480"/>
        <dbReference type="ChEBI" id="CHEBI:17632"/>
        <dbReference type="ChEBI" id="CHEBI:57783"/>
        <dbReference type="ChEBI" id="CHEBI:58349"/>
        <dbReference type="EC" id="1.14.12.17"/>
    </reaction>
</comment>
<feature type="region of interest" description="Reductase" evidence="17">
    <location>
        <begin position="169"/>
        <end position="419"/>
    </location>
</feature>
<feature type="domain" description="FAD-binding FR-type" evidence="19">
    <location>
        <begin position="172"/>
        <end position="277"/>
    </location>
</feature>
<evidence type="ECO:0000256" key="13">
    <source>
        <dbReference type="ARBA" id="ARBA00023027"/>
    </source>
</evidence>
<dbReference type="EC" id="1.14.12.17" evidence="17"/>
<dbReference type="InterPro" id="IPR001433">
    <property type="entry name" value="OxRdtase_FAD/NAD-bd"/>
</dbReference>
<evidence type="ECO:0000259" key="18">
    <source>
        <dbReference type="PROSITE" id="PS01033"/>
    </source>
</evidence>
<dbReference type="InterPro" id="IPR008333">
    <property type="entry name" value="Cbr1-like_FAD-bd_dom"/>
</dbReference>
<dbReference type="Gene3D" id="3.40.50.80">
    <property type="entry name" value="Nucleotide-binding domain of ferredoxin-NADP reductase (FNR) module"/>
    <property type="match status" value="1"/>
</dbReference>
<dbReference type="HAMAP" id="MF_01252">
    <property type="entry name" value="Hmp"/>
    <property type="match status" value="1"/>
</dbReference>
<feature type="active site" description="Charge relay system" evidence="17">
    <location>
        <position position="117"/>
    </location>
</feature>
<feature type="site" description="Influences the redox potential of the prosthetic heme and FAD groups" evidence="17">
    <location>
        <position position="106"/>
    </location>
</feature>
<comment type="caution">
    <text evidence="20">The sequence shown here is derived from an EMBL/GenBank/DDBJ whole genome shotgun (WGS) entry which is preliminary data.</text>
</comment>
<dbReference type="GO" id="GO:0019825">
    <property type="term" value="F:oxygen binding"/>
    <property type="evidence" value="ECO:0007669"/>
    <property type="project" value="InterPro"/>
</dbReference>
<keyword evidence="9 17" id="KW-0274">FAD</keyword>
<evidence type="ECO:0000256" key="15">
    <source>
        <dbReference type="ARBA" id="ARBA00048649"/>
    </source>
</evidence>
<dbReference type="GO" id="GO:0046210">
    <property type="term" value="P:nitric oxide catabolic process"/>
    <property type="evidence" value="ECO:0007669"/>
    <property type="project" value="TreeGrafter"/>
</dbReference>
<dbReference type="FunFam" id="1.10.490.10:FF:000003">
    <property type="entry name" value="Flavohemoprotein"/>
    <property type="match status" value="1"/>
</dbReference>
<dbReference type="InterPro" id="IPR039261">
    <property type="entry name" value="FNR_nucleotide-bd"/>
</dbReference>
<keyword evidence="7 17" id="KW-0285">Flavoprotein</keyword>
<dbReference type="GO" id="GO:0071500">
    <property type="term" value="P:cellular response to nitrosative stress"/>
    <property type="evidence" value="ECO:0007669"/>
    <property type="project" value="TreeGrafter"/>
</dbReference>
<comment type="catalytic activity">
    <reaction evidence="15 17">
        <text>2 nitric oxide + NADH + 2 O2 = 2 nitrate + NAD(+) + H(+)</text>
        <dbReference type="Rhea" id="RHEA:19469"/>
        <dbReference type="ChEBI" id="CHEBI:15378"/>
        <dbReference type="ChEBI" id="CHEBI:15379"/>
        <dbReference type="ChEBI" id="CHEBI:16480"/>
        <dbReference type="ChEBI" id="CHEBI:17632"/>
        <dbReference type="ChEBI" id="CHEBI:57540"/>
        <dbReference type="ChEBI" id="CHEBI:57945"/>
        <dbReference type="EC" id="1.14.12.17"/>
    </reaction>
</comment>
<keyword evidence="5 17" id="KW-0349">Heme</keyword>
<dbReference type="PANTHER" id="PTHR43396">
    <property type="entry name" value="FLAVOHEMOPROTEIN"/>
    <property type="match status" value="1"/>
</dbReference>
<protein>
    <recommendedName>
        <fullName evidence="17">Flavohemoprotein</fullName>
    </recommendedName>
    <alternativeName>
        <fullName evidence="17">Flavohemoglobin</fullName>
    </alternativeName>
    <alternativeName>
        <fullName evidence="17">Hemoglobin-like protein</fullName>
    </alternativeName>
    <alternativeName>
        <fullName evidence="17">Nitric oxide dioxygenase</fullName>
        <shortName evidence="17">NO oxygenase</shortName>
        <shortName evidence="17">NOD</shortName>
        <ecNumber evidence="17">1.14.12.17</ecNumber>
    </alternativeName>
</protein>
<evidence type="ECO:0000256" key="10">
    <source>
        <dbReference type="ARBA" id="ARBA00022857"/>
    </source>
</evidence>
<dbReference type="InterPro" id="IPR017927">
    <property type="entry name" value="FAD-bd_FR_type"/>
</dbReference>
<evidence type="ECO:0000256" key="6">
    <source>
        <dbReference type="ARBA" id="ARBA00022621"/>
    </source>
</evidence>
<dbReference type="GO" id="GO:0071949">
    <property type="term" value="F:FAD binding"/>
    <property type="evidence" value="ECO:0007669"/>
    <property type="project" value="InterPro"/>
</dbReference>
<evidence type="ECO:0000256" key="11">
    <source>
        <dbReference type="ARBA" id="ARBA00023002"/>
    </source>
</evidence>
<dbReference type="InterPro" id="IPR012292">
    <property type="entry name" value="Globin/Proto"/>
</dbReference>
<evidence type="ECO:0000256" key="12">
    <source>
        <dbReference type="ARBA" id="ARBA00023004"/>
    </source>
</evidence>
<dbReference type="SUPFAM" id="SSF46458">
    <property type="entry name" value="Globin-like"/>
    <property type="match status" value="1"/>
</dbReference>
<dbReference type="Pfam" id="PF00175">
    <property type="entry name" value="NAD_binding_1"/>
    <property type="match status" value="1"/>
</dbReference>
<feature type="site" description="Influences the redox potential of the prosthetic heme and FAD groups" evidence="17">
    <location>
        <position position="411"/>
    </location>
</feature>
<feature type="domain" description="Globin" evidence="18">
    <location>
        <begin position="23"/>
        <end position="158"/>
    </location>
</feature>
<feature type="binding site" evidence="17">
    <location>
        <begin position="290"/>
        <end position="295"/>
    </location>
    <ligand>
        <name>NADP(+)</name>
        <dbReference type="ChEBI" id="CHEBI:58349"/>
    </ligand>
</feature>
<dbReference type="Pfam" id="PF00042">
    <property type="entry name" value="Globin"/>
    <property type="match status" value="1"/>
</dbReference>
<dbReference type="Pfam" id="PF00970">
    <property type="entry name" value="FAD_binding_6"/>
    <property type="match status" value="1"/>
</dbReference>
<dbReference type="InterPro" id="IPR009050">
    <property type="entry name" value="Globin-like_sf"/>
</dbReference>
<comment type="similarity">
    <text evidence="2 17">Belongs to the globin family. Two-domain flavohemoproteins subfamily.</text>
</comment>
<evidence type="ECO:0000256" key="16">
    <source>
        <dbReference type="ARBA" id="ARBA00049433"/>
    </source>
</evidence>
<dbReference type="AlphaFoldDB" id="D4F968"/>
<feature type="active site" description="Charge relay system" evidence="17">
    <location>
        <position position="157"/>
    </location>
</feature>
<keyword evidence="11 17" id="KW-0560">Oxidoreductase</keyword>
<feature type="site" description="Involved in heme-bound ligand stabilization and O-O bond activation" evidence="17">
    <location>
        <position position="51"/>
    </location>
</feature>
<keyword evidence="10 17" id="KW-0521">NADP</keyword>
<keyword evidence="6 17" id="KW-0561">Oxygen transport</keyword>
<keyword evidence="4 17" id="KW-0216">Detoxification</keyword>
<accession>D4F968</accession>
<keyword evidence="12 17" id="KW-0408">Iron</keyword>
<dbReference type="PROSITE" id="PS51384">
    <property type="entry name" value="FAD_FR"/>
    <property type="match status" value="1"/>
</dbReference>
<dbReference type="GO" id="GO:0005344">
    <property type="term" value="F:oxygen carrier activity"/>
    <property type="evidence" value="ECO:0007669"/>
    <property type="project" value="UniProtKB-UniRule"/>
</dbReference>
<evidence type="ECO:0000259" key="19">
    <source>
        <dbReference type="PROSITE" id="PS51384"/>
    </source>
</evidence>
<evidence type="ECO:0000313" key="21">
    <source>
        <dbReference type="Proteomes" id="UP000003692"/>
    </source>
</evidence>
<evidence type="ECO:0000256" key="3">
    <source>
        <dbReference type="ARBA" id="ARBA00022448"/>
    </source>
</evidence>
<evidence type="ECO:0000256" key="14">
    <source>
        <dbReference type="ARBA" id="ARBA00025094"/>
    </source>
</evidence>
<comment type="cofactor">
    <cofactor evidence="17">
        <name>heme b</name>
        <dbReference type="ChEBI" id="CHEBI:60344"/>
    </cofactor>
    <text evidence="17">Binds 1 heme b (iron(II)-protoporphyrin IX) group per subunit.</text>
</comment>
<sequence length="419" mass="46532">MIKLYFKYILTVIMNNTCQGNAMLDQNTIAIVQSTLPLLQQYGPGLTGHFYQRMFSHNPELQAIFNLSHQRNGDQREALFHAICAYAAHIDNPSALSAAVERIAHKHASFDIQAEQYAIVGHHLLKTLEELLNPGEAVLAAWGKAYGVLAQIFIDREAQLYRQQAAQPGGWQHQRAFRIREKREESTLITRFILEPVDGGPVADFIPGQYLGVYIRHPSLPRQAIRQYSLTHAPNGRDYRIAVKREEQGVVSRYLHDVAQPGDTLFLSAPCGEFTLNTTPQTPVTLISAGVGVTPLLSMLATLSAQGHPAALNWLHAADNVQAWAFGAEVERLLAPLPQAQAHLWLRQSAHQVPVSPQTRCHAGMMDLSALGETLSDTDMQFYFCGPVGFMQHVAQQLLAQGVDAARLHYECFGPHKIL</sequence>
<keyword evidence="3 17" id="KW-0813">Transport</keyword>
<feature type="binding site" evidence="17">
    <location>
        <position position="210"/>
    </location>
    <ligand>
        <name>FAD</name>
        <dbReference type="ChEBI" id="CHEBI:57692"/>
    </ligand>
</feature>
<dbReference type="GO" id="GO:0009636">
    <property type="term" value="P:response to toxic substance"/>
    <property type="evidence" value="ECO:0007669"/>
    <property type="project" value="UniProtKB-KW"/>
</dbReference>
<evidence type="ECO:0000256" key="9">
    <source>
        <dbReference type="ARBA" id="ARBA00022827"/>
    </source>
</evidence>
<proteinExistence type="inferred from homology"/>
<comment type="similarity">
    <text evidence="1 17">In the C-terminal section; belongs to the flavoprotein pyridine nucleotide cytochrome reductase family.</text>
</comment>
<comment type="cofactor">
    <cofactor evidence="17">
        <name>FAD</name>
        <dbReference type="ChEBI" id="CHEBI:57692"/>
    </cofactor>
    <text evidence="17">Binds 1 FAD per subunit.</text>
</comment>
<dbReference type="PRINTS" id="PR00410">
    <property type="entry name" value="PHEHYDRXLASE"/>
</dbReference>
<reference evidence="20 21" key="1">
    <citation type="submission" date="2010-02" db="EMBL/GenBank/DDBJ databases">
        <authorList>
            <person name="Weinstock G."/>
            <person name="Sodergren E."/>
            <person name="Clifton S."/>
            <person name="Fulton L."/>
            <person name="Fulton B."/>
            <person name="Courtney L."/>
            <person name="Fronick C."/>
            <person name="Harrison M."/>
            <person name="Strong C."/>
            <person name="Farmer C."/>
            <person name="Delahaunty K."/>
            <person name="Markovic C."/>
            <person name="Hall O."/>
            <person name="Minx P."/>
            <person name="Tomlinson C."/>
            <person name="Mitreva M."/>
            <person name="Nelson J."/>
            <person name="Hou S."/>
            <person name="Wollam A."/>
            <person name="Pepin K.H."/>
            <person name="Johnson M."/>
            <person name="Bhonagiri V."/>
            <person name="Zhang X."/>
            <person name="Suruliraj S."/>
            <person name="Warren W."/>
            <person name="Chinwalla A."/>
            <person name="Mardis E.R."/>
            <person name="Wilson R.K."/>
        </authorList>
    </citation>
    <scope>NUCLEOTIDE SEQUENCE [LARGE SCALE GENOMIC DNA]</scope>
    <source>
        <strain evidence="20 21">ATCC 23685</strain>
    </source>
</reference>
<gene>
    <name evidence="17" type="primary">hmp</name>
    <name evidence="20" type="ORF">EDWATA_03322</name>
</gene>
<dbReference type="InterPro" id="IPR000971">
    <property type="entry name" value="Globin"/>
</dbReference>
<dbReference type="GO" id="GO:0008941">
    <property type="term" value="F:nitric oxide dioxygenase NAD(P)H activity"/>
    <property type="evidence" value="ECO:0007669"/>
    <property type="project" value="UniProtKB-UniRule"/>
</dbReference>
<dbReference type="Gene3D" id="2.40.30.10">
    <property type="entry name" value="Translation factors"/>
    <property type="match status" value="1"/>
</dbReference>
<dbReference type="SUPFAM" id="SSF63380">
    <property type="entry name" value="Riboflavin synthase domain-like"/>
    <property type="match status" value="1"/>
</dbReference>
<evidence type="ECO:0000256" key="1">
    <source>
        <dbReference type="ARBA" id="ARBA00006401"/>
    </source>
</evidence>
<keyword evidence="8 17" id="KW-0479">Metal-binding</keyword>
<dbReference type="Proteomes" id="UP000003692">
    <property type="component" value="Unassembled WGS sequence"/>
</dbReference>
<evidence type="ECO:0000256" key="5">
    <source>
        <dbReference type="ARBA" id="ARBA00022617"/>
    </source>
</evidence>
<evidence type="ECO:0000256" key="8">
    <source>
        <dbReference type="ARBA" id="ARBA00022723"/>
    </source>
</evidence>
<comment type="function">
    <text evidence="14 17">Is involved in NO detoxification in an aerobic process, termed nitric oxide dioxygenase (NOD) reaction that utilizes O(2) and NAD(P)H to convert NO to nitrate, which protects the bacterium from various noxious nitrogen compounds. Therefore, plays a central role in the inducible response to nitrosative stress.</text>
</comment>
<evidence type="ECO:0000256" key="2">
    <source>
        <dbReference type="ARBA" id="ARBA00008414"/>
    </source>
</evidence>
<dbReference type="HOGENOM" id="CLU_003827_12_0_6"/>
<dbReference type="InterPro" id="IPR023950">
    <property type="entry name" value="Hmp"/>
</dbReference>
<dbReference type="FunFam" id="3.40.50.80:FF:000010">
    <property type="entry name" value="Flavohemoprotein"/>
    <property type="match status" value="1"/>
</dbReference>
<evidence type="ECO:0000256" key="4">
    <source>
        <dbReference type="ARBA" id="ARBA00022575"/>
    </source>
</evidence>
<organism evidence="20 21">
    <name type="scientific">Edwardsiella tarda ATCC 23685</name>
    <dbReference type="NCBI Taxonomy" id="500638"/>
    <lineage>
        <taxon>Bacteria</taxon>
        <taxon>Pseudomonadati</taxon>
        <taxon>Pseudomonadota</taxon>
        <taxon>Gammaproteobacteria</taxon>
        <taxon>Enterobacterales</taxon>
        <taxon>Hafniaceae</taxon>
        <taxon>Edwardsiella</taxon>
    </lineage>
</organism>
<dbReference type="FunFam" id="2.40.30.10:FF:000034">
    <property type="entry name" value="Flavohemoprotein"/>
    <property type="match status" value="1"/>
</dbReference>
<dbReference type="Gene3D" id="1.10.490.10">
    <property type="entry name" value="Globins"/>
    <property type="match status" value="1"/>
</dbReference>
<comment type="domain">
    <text evidence="17">Consists of two distinct domains; an N-terminal heme-containing oxygen-binding domain and a C-terminal reductase domain with binding sites for FAD and NAD(P)H.</text>
</comment>
<feature type="binding site" description="proximal binding residue" evidence="17">
    <location>
        <position position="107"/>
    </location>
    <ligand>
        <name>heme b</name>
        <dbReference type="ChEBI" id="CHEBI:60344"/>
    </ligand>
    <ligandPart>
        <name>Fe</name>
        <dbReference type="ChEBI" id="CHEBI:18248"/>
    </ligandPart>
</feature>
<feature type="binding site" evidence="17">
    <location>
        <begin position="226"/>
        <end position="229"/>
    </location>
    <ligand>
        <name>FAD</name>
        <dbReference type="ChEBI" id="CHEBI:57692"/>
    </ligand>
</feature>
<dbReference type="CDD" id="cd06184">
    <property type="entry name" value="flavohem_like_fad_nad_binding"/>
    <property type="match status" value="1"/>
</dbReference>
<evidence type="ECO:0000256" key="17">
    <source>
        <dbReference type="HAMAP-Rule" id="MF_01252"/>
    </source>
</evidence>
<feature type="binding site" evidence="17">
    <location>
        <begin position="412"/>
        <end position="415"/>
    </location>
    <ligand>
        <name>FAD</name>
        <dbReference type="ChEBI" id="CHEBI:57692"/>
    </ligand>
</feature>